<dbReference type="PANTHER" id="PTHR42999:SF1">
    <property type="entry name" value="PENTAPEPTIDE REPEAT-CONTAINING PROTEIN"/>
    <property type="match status" value="1"/>
</dbReference>
<dbReference type="Pfam" id="PF00805">
    <property type="entry name" value="Pentapeptide"/>
    <property type="match status" value="1"/>
</dbReference>
<proteinExistence type="predicted"/>
<dbReference type="SUPFAM" id="SSF141571">
    <property type="entry name" value="Pentapeptide repeat-like"/>
    <property type="match status" value="1"/>
</dbReference>
<dbReference type="RefSeq" id="WP_090156882.1">
    <property type="nucleotide sequence ID" value="NZ_FNAN01000023.1"/>
</dbReference>
<dbReference type="EMBL" id="FNAN01000023">
    <property type="protein sequence ID" value="SDG80876.1"/>
    <property type="molecule type" value="Genomic_DNA"/>
</dbReference>
<reference evidence="2" key="1">
    <citation type="submission" date="2016-10" db="EMBL/GenBank/DDBJ databases">
        <authorList>
            <person name="Varghese N."/>
            <person name="Submissions S."/>
        </authorList>
    </citation>
    <scope>NUCLEOTIDE SEQUENCE [LARGE SCALE GENOMIC DNA]</scope>
    <source>
        <strain evidence="2">DSM 25329</strain>
    </source>
</reference>
<dbReference type="InterPro" id="IPR052949">
    <property type="entry name" value="PA_immunity-related"/>
</dbReference>
<gene>
    <name evidence="1" type="ORF">SAMN04487996_12392</name>
</gene>
<evidence type="ECO:0000313" key="2">
    <source>
        <dbReference type="Proteomes" id="UP000198748"/>
    </source>
</evidence>
<name>A0A1G7X9P9_9BACT</name>
<dbReference type="Gene3D" id="2.160.20.80">
    <property type="entry name" value="E3 ubiquitin-protein ligase SopA"/>
    <property type="match status" value="1"/>
</dbReference>
<evidence type="ECO:0000313" key="1">
    <source>
        <dbReference type="EMBL" id="SDG80876.1"/>
    </source>
</evidence>
<dbReference type="AlphaFoldDB" id="A0A1G7X9P9"/>
<dbReference type="InterPro" id="IPR001646">
    <property type="entry name" value="5peptide_repeat"/>
</dbReference>
<dbReference type="Proteomes" id="UP000198748">
    <property type="component" value="Unassembled WGS sequence"/>
</dbReference>
<accession>A0A1G7X9P9</accession>
<dbReference type="PANTHER" id="PTHR42999">
    <property type="entry name" value="ANTIBIOTIC RESISTANCE PROTEIN MCBG"/>
    <property type="match status" value="1"/>
</dbReference>
<sequence length="187" mass="21276">MRNTRNFDTIENKDFSIEPLLESSYEQVRFVQCNFTDLAGIDFIDCVFQECNLSNASVKNCKISDTEFIHCKLTGVNFSESKDFAFAAVFENCILDYAIFERKKLNKSVFSNCKIHNADFTQTDLSKCKVHNCDFWDAVFDGTNLTGVDFSTSKNFTIDPTANNIRKAKFLSSDLAGLLTKFDIIIK</sequence>
<dbReference type="STRING" id="659014.SAMN04487996_12392"/>
<dbReference type="Pfam" id="PF13599">
    <property type="entry name" value="Pentapeptide_4"/>
    <property type="match status" value="1"/>
</dbReference>
<dbReference type="OrthoDB" id="67652at2"/>
<organism evidence="1 2">
    <name type="scientific">Dyadobacter soli</name>
    <dbReference type="NCBI Taxonomy" id="659014"/>
    <lineage>
        <taxon>Bacteria</taxon>
        <taxon>Pseudomonadati</taxon>
        <taxon>Bacteroidota</taxon>
        <taxon>Cytophagia</taxon>
        <taxon>Cytophagales</taxon>
        <taxon>Spirosomataceae</taxon>
        <taxon>Dyadobacter</taxon>
    </lineage>
</organism>
<keyword evidence="2" id="KW-1185">Reference proteome</keyword>
<protein>
    <submittedName>
        <fullName evidence="1">Uncharacterized protein YjbI, contains pentapeptide repeats</fullName>
    </submittedName>
</protein>